<feature type="transmembrane region" description="Helical" evidence="8">
    <location>
        <begin position="238"/>
        <end position="255"/>
    </location>
</feature>
<feature type="transmembrane region" description="Helical" evidence="8">
    <location>
        <begin position="411"/>
        <end position="429"/>
    </location>
</feature>
<sequence length="518" mass="56048">MEQRLTDNPQEQPFQMKSIMLPLVAIILGCFMVILDTTAMNVALSKLVDDFHTQLPTLQWTVTGYMLAQAAVIPLAGWLSDRFGAKTIFLTSVILFTLGSLLCAMPNDPQMLILFRVIQGLGGGFVMPVAMAYVYRLSPPNKVGQVMGMLGVPILLAPAIGPILSGWLVEYHSWRWIFLINLPVGVISVWFGLRYLPKLATKKLAGLDVPGMILGPLAFAALSYGVNQGAESWTSDKTLIGLIAGGVALIVFIFVELRATHPLLDLRVFRSVDFSFGIVVQWIVQFSLFGAIFLLPQFLQQGRGYGAFDTGLTLFPQALASACMMPIGGYLFDRIGVRWLVVIGLSLVSGAIFQYSNLDIHTGREDLLLPLIMAGSGMGLMMMPLNSHLINKTPRELVSRVTSLTSAMQQVISSLAVALLVTILTKRIAKLMAEANVPPEVLAGQTSSGDAAAQASPEQLQQLLALAVDAFDYTFGIMVFVAITGALLGLLLRRGKRPSGEITQADKPEAALEGLHMG</sequence>
<evidence type="ECO:0000256" key="6">
    <source>
        <dbReference type="ARBA" id="ARBA00022989"/>
    </source>
</evidence>
<feature type="transmembrane region" description="Helical" evidence="8">
    <location>
        <begin position="368"/>
        <end position="390"/>
    </location>
</feature>
<feature type="transmembrane region" description="Helical" evidence="8">
    <location>
        <begin position="147"/>
        <end position="168"/>
    </location>
</feature>
<keyword evidence="7 8" id="KW-0472">Membrane</keyword>
<dbReference type="RefSeq" id="WP_284240719.1">
    <property type="nucleotide sequence ID" value="NZ_BSSQ01000016.1"/>
</dbReference>
<dbReference type="CDD" id="cd17503">
    <property type="entry name" value="MFS_LmrB_MDR_like"/>
    <property type="match status" value="1"/>
</dbReference>
<proteinExistence type="inferred from homology"/>
<feature type="transmembrane region" description="Helical" evidence="8">
    <location>
        <begin position="205"/>
        <end position="226"/>
    </location>
</feature>
<dbReference type="Gene3D" id="1.20.1720.10">
    <property type="entry name" value="Multidrug resistance protein D"/>
    <property type="match status" value="1"/>
</dbReference>
<accession>A0ABQ6GGY8</accession>
<keyword evidence="11" id="KW-1185">Reference proteome</keyword>
<evidence type="ECO:0000256" key="1">
    <source>
        <dbReference type="ARBA" id="ARBA00004651"/>
    </source>
</evidence>
<dbReference type="PANTHER" id="PTHR42718">
    <property type="entry name" value="MAJOR FACILITATOR SUPERFAMILY MULTIDRUG TRANSPORTER MFSC"/>
    <property type="match status" value="1"/>
</dbReference>
<dbReference type="InterPro" id="IPR020846">
    <property type="entry name" value="MFS_dom"/>
</dbReference>
<keyword evidence="5 8" id="KW-0812">Transmembrane</keyword>
<feature type="transmembrane region" description="Helical" evidence="8">
    <location>
        <begin position="473"/>
        <end position="492"/>
    </location>
</feature>
<dbReference type="PANTHER" id="PTHR42718:SF9">
    <property type="entry name" value="MAJOR FACILITATOR SUPERFAMILY MULTIDRUG TRANSPORTER MFSC"/>
    <property type="match status" value="1"/>
</dbReference>
<feature type="transmembrane region" description="Helical" evidence="8">
    <location>
        <begin position="62"/>
        <end position="80"/>
    </location>
</feature>
<gene>
    <name evidence="10" type="ORF">MU1_43030</name>
</gene>
<comment type="caution">
    <text evidence="10">The sequence shown here is derived from an EMBL/GenBank/DDBJ whole genome shotgun (WGS) entry which is preliminary data.</text>
</comment>
<dbReference type="InterPro" id="IPR004638">
    <property type="entry name" value="EmrB-like"/>
</dbReference>
<dbReference type="PRINTS" id="PR01036">
    <property type="entry name" value="TCRTETB"/>
</dbReference>
<feature type="domain" description="Major facilitator superfamily (MFS) profile" evidence="9">
    <location>
        <begin position="22"/>
        <end position="497"/>
    </location>
</feature>
<feature type="transmembrane region" description="Helical" evidence="8">
    <location>
        <begin position="314"/>
        <end position="332"/>
    </location>
</feature>
<evidence type="ECO:0000313" key="10">
    <source>
        <dbReference type="EMBL" id="GLX69957.1"/>
    </source>
</evidence>
<name>A0ABQ6GGY8_9BACL</name>
<reference evidence="10 11" key="1">
    <citation type="submission" date="2023-03" db="EMBL/GenBank/DDBJ databases">
        <title>Draft genome sequence of the bacteria which degrade cell wall of Tricholomamatutake.</title>
        <authorList>
            <person name="Konishi Y."/>
            <person name="Fukuta Y."/>
            <person name="Shirasaka N."/>
        </authorList>
    </citation>
    <scope>NUCLEOTIDE SEQUENCE [LARGE SCALE GENOMIC DNA]</scope>
    <source>
        <strain evidence="11">mu1</strain>
    </source>
</reference>
<evidence type="ECO:0000313" key="11">
    <source>
        <dbReference type="Proteomes" id="UP001157114"/>
    </source>
</evidence>
<evidence type="ECO:0000256" key="5">
    <source>
        <dbReference type="ARBA" id="ARBA00022692"/>
    </source>
</evidence>
<dbReference type="InterPro" id="IPR036259">
    <property type="entry name" value="MFS_trans_sf"/>
</dbReference>
<dbReference type="NCBIfam" id="TIGR00711">
    <property type="entry name" value="efflux_EmrB"/>
    <property type="match status" value="1"/>
</dbReference>
<dbReference type="PROSITE" id="PS51257">
    <property type="entry name" value="PROKAR_LIPOPROTEIN"/>
    <property type="match status" value="1"/>
</dbReference>
<evidence type="ECO:0000256" key="2">
    <source>
        <dbReference type="ARBA" id="ARBA00008537"/>
    </source>
</evidence>
<dbReference type="SUPFAM" id="SSF103473">
    <property type="entry name" value="MFS general substrate transporter"/>
    <property type="match status" value="1"/>
</dbReference>
<evidence type="ECO:0000256" key="8">
    <source>
        <dbReference type="SAM" id="Phobius"/>
    </source>
</evidence>
<dbReference type="Proteomes" id="UP001157114">
    <property type="component" value="Unassembled WGS sequence"/>
</dbReference>
<dbReference type="PROSITE" id="PS50850">
    <property type="entry name" value="MFS"/>
    <property type="match status" value="1"/>
</dbReference>
<dbReference type="Pfam" id="PF07690">
    <property type="entry name" value="MFS_1"/>
    <property type="match status" value="1"/>
</dbReference>
<keyword evidence="6 8" id="KW-1133">Transmembrane helix</keyword>
<feature type="transmembrane region" description="Helical" evidence="8">
    <location>
        <begin position="87"/>
        <end position="107"/>
    </location>
</feature>
<evidence type="ECO:0000256" key="7">
    <source>
        <dbReference type="ARBA" id="ARBA00023136"/>
    </source>
</evidence>
<feature type="transmembrane region" description="Helical" evidence="8">
    <location>
        <begin position="276"/>
        <end position="294"/>
    </location>
</feature>
<dbReference type="InterPro" id="IPR011701">
    <property type="entry name" value="MFS"/>
</dbReference>
<evidence type="ECO:0000256" key="3">
    <source>
        <dbReference type="ARBA" id="ARBA00022448"/>
    </source>
</evidence>
<feature type="transmembrane region" description="Helical" evidence="8">
    <location>
        <begin position="113"/>
        <end position="135"/>
    </location>
</feature>
<evidence type="ECO:0000256" key="4">
    <source>
        <dbReference type="ARBA" id="ARBA00022475"/>
    </source>
</evidence>
<comment type="similarity">
    <text evidence="2">Belongs to the major facilitator superfamily. EmrB family.</text>
</comment>
<dbReference type="Gene3D" id="1.20.1250.20">
    <property type="entry name" value="MFS general substrate transporter like domains"/>
    <property type="match status" value="1"/>
</dbReference>
<comment type="subcellular location">
    <subcellularLocation>
        <location evidence="1">Cell membrane</location>
        <topology evidence="1">Multi-pass membrane protein</topology>
    </subcellularLocation>
</comment>
<keyword evidence="3" id="KW-0813">Transport</keyword>
<keyword evidence="4" id="KW-1003">Cell membrane</keyword>
<feature type="transmembrane region" description="Helical" evidence="8">
    <location>
        <begin position="339"/>
        <end position="356"/>
    </location>
</feature>
<protein>
    <submittedName>
        <fullName evidence="10">MFS transporter</fullName>
    </submittedName>
</protein>
<feature type="transmembrane region" description="Helical" evidence="8">
    <location>
        <begin position="174"/>
        <end position="193"/>
    </location>
</feature>
<organism evidence="10 11">
    <name type="scientific">Paenibacillus glycanilyticus</name>
    <dbReference type="NCBI Taxonomy" id="126569"/>
    <lineage>
        <taxon>Bacteria</taxon>
        <taxon>Bacillati</taxon>
        <taxon>Bacillota</taxon>
        <taxon>Bacilli</taxon>
        <taxon>Bacillales</taxon>
        <taxon>Paenibacillaceae</taxon>
        <taxon>Paenibacillus</taxon>
    </lineage>
</organism>
<feature type="transmembrane region" description="Helical" evidence="8">
    <location>
        <begin position="21"/>
        <end position="42"/>
    </location>
</feature>
<evidence type="ECO:0000259" key="9">
    <source>
        <dbReference type="PROSITE" id="PS50850"/>
    </source>
</evidence>
<dbReference type="EMBL" id="BSSQ01000016">
    <property type="protein sequence ID" value="GLX69957.1"/>
    <property type="molecule type" value="Genomic_DNA"/>
</dbReference>